<dbReference type="InterPro" id="IPR007110">
    <property type="entry name" value="Ig-like_dom"/>
</dbReference>
<dbReference type="PROSITE" id="PS50835">
    <property type="entry name" value="IG_LIKE"/>
    <property type="match status" value="6"/>
</dbReference>
<reference evidence="10" key="1">
    <citation type="journal article" date="2010" name="Nature">
        <title>The Amphimedon queenslandica genome and the evolution of animal complexity.</title>
        <authorList>
            <person name="Srivastava M."/>
            <person name="Simakov O."/>
            <person name="Chapman J."/>
            <person name="Fahey B."/>
            <person name="Gauthier M.E."/>
            <person name="Mitros T."/>
            <person name="Richards G.S."/>
            <person name="Conaco C."/>
            <person name="Dacre M."/>
            <person name="Hellsten U."/>
            <person name="Larroux C."/>
            <person name="Putnam N.H."/>
            <person name="Stanke M."/>
            <person name="Adamska M."/>
            <person name="Darling A."/>
            <person name="Degnan S.M."/>
            <person name="Oakley T.H."/>
            <person name="Plachetzki D.C."/>
            <person name="Zhai Y."/>
            <person name="Adamski M."/>
            <person name="Calcino A."/>
            <person name="Cummins S.F."/>
            <person name="Goodstein D.M."/>
            <person name="Harris C."/>
            <person name="Jackson D.J."/>
            <person name="Leys S.P."/>
            <person name="Shu S."/>
            <person name="Woodcroft B.J."/>
            <person name="Vervoort M."/>
            <person name="Kosik K.S."/>
            <person name="Manning G."/>
            <person name="Degnan B.M."/>
            <person name="Rokhsar D.S."/>
        </authorList>
    </citation>
    <scope>NUCLEOTIDE SEQUENCE [LARGE SCALE GENOMIC DNA]</scope>
</reference>
<dbReference type="PANTHER" id="PTHR13817:SF164">
    <property type="entry name" value="ZORMIN, ISOFORM J"/>
    <property type="match status" value="1"/>
</dbReference>
<feature type="domain" description="Ig-like" evidence="7">
    <location>
        <begin position="119"/>
        <end position="210"/>
    </location>
</feature>
<dbReference type="eggNOG" id="KOG3513">
    <property type="taxonomic scope" value="Eukaryota"/>
</dbReference>
<feature type="domain" description="Ig-like" evidence="7">
    <location>
        <begin position="412"/>
        <end position="503"/>
    </location>
</feature>
<dbReference type="InterPro" id="IPR036116">
    <property type="entry name" value="FN3_sf"/>
</dbReference>
<dbReference type="Pfam" id="PF07679">
    <property type="entry name" value="I-set"/>
    <property type="match status" value="1"/>
</dbReference>
<dbReference type="InterPro" id="IPR013098">
    <property type="entry name" value="Ig_I-set"/>
</dbReference>
<sequence length="1340" mass="144902">MRAFAFLLYLSVLVLCCRNSNSQDVQFVSQPVNAVVSPGGSATLDCSLTGPVVDTSWYKDSSNTAVELNNGTKYVIHANGSLKITTFTNNDAGEYYCIAASSHGSVRSSTGRLQLAVIGSVSSSTKTLTVQPNTPLVLNCTVPSSTPPVKVVWYRGSTSPVALSTRIGVSLSHQLVFSYLISSDQAVFTCKYHNELIPNSETDSNSYFISVSGNSAANPIITLLSDAMHATQPTIKAGMSIQMECFATGRPIPTYTWSKDGATLGGSQRITFSQNSRILSITNASLEDAGIYICRASQGSNELTRNTNLTVIDPPHITQSFGSVTQFASLSINVSCVAKGDGLIRWLWRNNSQTLTQSTNTYYTESGLVSLLVIESLDVYSGGILQCVAYNDNDNTLTSSANHNLNVQTMNPTFSTVPADVFVFTGDKFVLPCYAVSYPFPTFYWQRNNVQLSIDTNSRYSLSTDHVFNGTLVVLSAQRSDSGNYRCLAEGSSGAISSTSPVVVRVIDTPTVASTPQNQLIPQGGTVSLSCSISDVSQTSITYSWTRDGAPINLNSNSRYTLFPTNGSLLIQGFTANTDSGRYACTVSLDPMGNNAPPLSYDIGSAFISTVPPTPPSPPHSFSVITTTANNSVHMSWSSPINNGSLAILQYNIILVPLQIEGSREPCPFQNDTVNVTVLDSSLSVVVPLRPHTKYRALMYAVNSRGTSNVSDEFDFTTEESIPSSSPQLLTVEETPLLGQLLVSWSHPTCQDRNGIITNYTVSYTPSSSSSSPVYVTLTDNSTSVLLNGLDVLTVYSIRVAASTRIGRGPYSDPVTKETSKASPPLSPIPTTSTNSTSPNCTNVSISWRPPPPVASEPLNNLTNTSHYVLSISHNIAFLTPMNVNTTNTSYTYKSGSGGLSLHINVSAVNAFGRSPPLEYFIILPNCPVETSPTPSPSSGSVSFYEEEWFLYAAGGAGGGIVLSLLLFLCICCFCCVCYCAKKKRKTVHNVDQQSSSSRPRFHFVYPNRRSTVLDKMMNVQALSPDQSHQSVYAELGEVNIPRTGASLTATPPHPSRNGTIENGMNTLTSQTSTLRSKYEYKSPLEREAERGQREMTAEEEEEEEGLDQMPQIINSSSRSKKRSSTAQRKLFQPSDASQQQTRSLSLTKYKRSRTRGEDGRGGSSSPTDTVSSFEYESHSQIHDKLAALKSQASIDGGAPVVPAERERRDVMHYPTDPRINPHYNLLHPPRLGNVHPSLCTTGPLPTTDNNFRHLPDLALMTALPSSSLSLGPYSPALSDASSRMSSSTAKGHVSYNNPYNKGDYTSGNKEEDYYQTPRAARQAAMTAKLSLVNSQMSLV</sequence>
<dbReference type="InterPro" id="IPR003598">
    <property type="entry name" value="Ig_sub2"/>
</dbReference>
<feature type="compositionally biased region" description="Basic and acidic residues" evidence="4">
    <location>
        <begin position="1077"/>
        <end position="1097"/>
    </location>
</feature>
<dbReference type="SMART" id="SM00408">
    <property type="entry name" value="IGc2"/>
    <property type="match status" value="4"/>
</dbReference>
<dbReference type="InterPro" id="IPR050964">
    <property type="entry name" value="Striated_Muscle_Regulatory"/>
</dbReference>
<dbReference type="EnsemblMetazoa" id="Aqu2.1.42749_001">
    <property type="protein sequence ID" value="Aqu2.1.42749_001"/>
    <property type="gene ID" value="Aqu2.1.42749"/>
</dbReference>
<accession>A0A1X7VS91</accession>
<dbReference type="InterPro" id="IPR036179">
    <property type="entry name" value="Ig-like_dom_sf"/>
</dbReference>
<organism evidence="9">
    <name type="scientific">Amphimedon queenslandica</name>
    <name type="common">Sponge</name>
    <dbReference type="NCBI Taxonomy" id="400682"/>
    <lineage>
        <taxon>Eukaryota</taxon>
        <taxon>Metazoa</taxon>
        <taxon>Porifera</taxon>
        <taxon>Demospongiae</taxon>
        <taxon>Heteroscleromorpha</taxon>
        <taxon>Haplosclerida</taxon>
        <taxon>Niphatidae</taxon>
        <taxon>Amphimedon</taxon>
    </lineage>
</organism>
<keyword evidence="5" id="KW-0472">Membrane</keyword>
<dbReference type="CDD" id="cd00063">
    <property type="entry name" value="FN3"/>
    <property type="match status" value="2"/>
</dbReference>
<dbReference type="KEGG" id="aqu:109584697"/>
<dbReference type="Pfam" id="PF13927">
    <property type="entry name" value="Ig_3"/>
    <property type="match status" value="3"/>
</dbReference>
<reference evidence="9" key="2">
    <citation type="submission" date="2017-05" db="UniProtKB">
        <authorList>
            <consortium name="EnsemblMetazoa"/>
        </authorList>
    </citation>
    <scope>IDENTIFICATION</scope>
</reference>
<gene>
    <name evidence="9" type="primary">109584697</name>
</gene>
<dbReference type="PANTHER" id="PTHR13817">
    <property type="entry name" value="TITIN"/>
    <property type="match status" value="1"/>
</dbReference>
<keyword evidence="1" id="KW-0677">Repeat</keyword>
<feature type="compositionally biased region" description="Low complexity" evidence="4">
    <location>
        <begin position="829"/>
        <end position="841"/>
    </location>
</feature>
<feature type="domain" description="Fibronectin type-III" evidence="8">
    <location>
        <begin position="615"/>
        <end position="721"/>
    </location>
</feature>
<dbReference type="SUPFAM" id="SSF48726">
    <property type="entry name" value="Immunoglobulin"/>
    <property type="match status" value="6"/>
</dbReference>
<evidence type="ECO:0000256" key="5">
    <source>
        <dbReference type="SAM" id="Phobius"/>
    </source>
</evidence>
<evidence type="ECO:0000256" key="1">
    <source>
        <dbReference type="ARBA" id="ARBA00022737"/>
    </source>
</evidence>
<evidence type="ECO:0000256" key="2">
    <source>
        <dbReference type="ARBA" id="ARBA00023157"/>
    </source>
</evidence>
<evidence type="ECO:0000256" key="6">
    <source>
        <dbReference type="SAM" id="SignalP"/>
    </source>
</evidence>
<feature type="chain" id="PRO_5013253968" evidence="6">
    <location>
        <begin position="23"/>
        <end position="1340"/>
    </location>
</feature>
<dbReference type="STRING" id="400682.A0A1X7VS91"/>
<name>A0A1X7VS91_AMPQE</name>
<feature type="domain" description="Ig-like" evidence="7">
    <location>
        <begin position="510"/>
        <end position="600"/>
    </location>
</feature>
<dbReference type="SMART" id="SM00060">
    <property type="entry name" value="FN3"/>
    <property type="match status" value="3"/>
</dbReference>
<dbReference type="SMART" id="SM00409">
    <property type="entry name" value="IG"/>
    <property type="match status" value="6"/>
</dbReference>
<feature type="compositionally biased region" description="Polar residues" evidence="4">
    <location>
        <begin position="1057"/>
        <end position="1076"/>
    </location>
</feature>
<protein>
    <submittedName>
        <fullName evidence="9">Uncharacterized protein</fullName>
    </submittedName>
</protein>
<feature type="transmembrane region" description="Helical" evidence="5">
    <location>
        <begin position="949"/>
        <end position="980"/>
    </location>
</feature>
<keyword evidence="2" id="KW-1015">Disulfide bond</keyword>
<feature type="compositionally biased region" description="Acidic residues" evidence="4">
    <location>
        <begin position="1098"/>
        <end position="1107"/>
    </location>
</feature>
<dbReference type="EnsemblMetazoa" id="XM_020000525.1">
    <property type="protein sequence ID" value="XP_019856084.1"/>
    <property type="gene ID" value="LOC109584697"/>
</dbReference>
<feature type="region of interest" description="Disordered" evidence="4">
    <location>
        <begin position="809"/>
        <end position="841"/>
    </location>
</feature>
<feature type="domain" description="Fibronectin type-III" evidence="8">
    <location>
        <begin position="824"/>
        <end position="934"/>
    </location>
</feature>
<dbReference type="FunFam" id="2.60.40.10:FF:000032">
    <property type="entry name" value="palladin isoform X1"/>
    <property type="match status" value="2"/>
</dbReference>
<keyword evidence="3" id="KW-0393">Immunoglobulin domain</keyword>
<dbReference type="SUPFAM" id="SSF49265">
    <property type="entry name" value="Fibronectin type III"/>
    <property type="match status" value="2"/>
</dbReference>
<feature type="domain" description="Ig-like" evidence="7">
    <location>
        <begin position="315"/>
        <end position="398"/>
    </location>
</feature>
<feature type="domain" description="Ig-like" evidence="7">
    <location>
        <begin position="25"/>
        <end position="114"/>
    </location>
</feature>
<feature type="region of interest" description="Disordered" evidence="4">
    <location>
        <begin position="1044"/>
        <end position="1178"/>
    </location>
</feature>
<evidence type="ECO:0000313" key="9">
    <source>
        <dbReference type="EnsemblMetazoa" id="Aqu2.1.42749_001"/>
    </source>
</evidence>
<evidence type="ECO:0000259" key="8">
    <source>
        <dbReference type="PROSITE" id="PS50853"/>
    </source>
</evidence>
<dbReference type="PROSITE" id="PS50853">
    <property type="entry name" value="FN3"/>
    <property type="match status" value="3"/>
</dbReference>
<feature type="signal peptide" evidence="6">
    <location>
        <begin position="1"/>
        <end position="22"/>
    </location>
</feature>
<feature type="domain" description="Fibronectin type-III" evidence="8">
    <location>
        <begin position="726"/>
        <end position="822"/>
    </location>
</feature>
<dbReference type="InParanoid" id="A0A1X7VS91"/>
<dbReference type="OrthoDB" id="5982258at2759"/>
<dbReference type="CDD" id="cd00096">
    <property type="entry name" value="Ig"/>
    <property type="match status" value="2"/>
</dbReference>
<dbReference type="InterPro" id="IPR013783">
    <property type="entry name" value="Ig-like_fold"/>
</dbReference>
<dbReference type="Gene3D" id="2.60.40.10">
    <property type="entry name" value="Immunoglobulins"/>
    <property type="match status" value="9"/>
</dbReference>
<keyword evidence="6" id="KW-0732">Signal</keyword>
<keyword evidence="5" id="KW-0812">Transmembrane</keyword>
<dbReference type="InterPro" id="IPR003961">
    <property type="entry name" value="FN3_dom"/>
</dbReference>
<proteinExistence type="predicted"/>
<evidence type="ECO:0000256" key="4">
    <source>
        <dbReference type="SAM" id="MobiDB-lite"/>
    </source>
</evidence>
<dbReference type="Proteomes" id="UP000007879">
    <property type="component" value="Unassembled WGS sequence"/>
</dbReference>
<evidence type="ECO:0000259" key="7">
    <source>
        <dbReference type="PROSITE" id="PS50835"/>
    </source>
</evidence>
<dbReference type="Pfam" id="PF00041">
    <property type="entry name" value="fn3"/>
    <property type="match status" value="2"/>
</dbReference>
<feature type="domain" description="Ig-like" evidence="7">
    <location>
        <begin position="219"/>
        <end position="310"/>
    </location>
</feature>
<evidence type="ECO:0000313" key="10">
    <source>
        <dbReference type="Proteomes" id="UP000007879"/>
    </source>
</evidence>
<keyword evidence="10" id="KW-1185">Reference proteome</keyword>
<feature type="compositionally biased region" description="Polar residues" evidence="4">
    <location>
        <begin position="1135"/>
        <end position="1147"/>
    </location>
</feature>
<dbReference type="FunCoup" id="A0A1X7VS91">
    <property type="interactions" value="210"/>
</dbReference>
<dbReference type="InterPro" id="IPR003599">
    <property type="entry name" value="Ig_sub"/>
</dbReference>
<keyword evidence="5" id="KW-1133">Transmembrane helix</keyword>
<evidence type="ECO:0000256" key="3">
    <source>
        <dbReference type="ARBA" id="ARBA00023319"/>
    </source>
</evidence>
<feature type="compositionally biased region" description="Polar residues" evidence="4">
    <location>
        <begin position="1164"/>
        <end position="1175"/>
    </location>
</feature>